<gene>
    <name evidence="3" type="ORF">As57867_019421</name>
</gene>
<dbReference type="Pfam" id="PF16486">
    <property type="entry name" value="ArgoN"/>
    <property type="match status" value="1"/>
</dbReference>
<dbReference type="SMART" id="SM01163">
    <property type="entry name" value="DUF1785"/>
    <property type="match status" value="1"/>
</dbReference>
<feature type="domain" description="PAZ" evidence="2">
    <location>
        <begin position="316"/>
        <end position="420"/>
    </location>
</feature>
<dbReference type="PANTHER" id="PTHR22891">
    <property type="entry name" value="EUKARYOTIC TRANSLATION INITIATION FACTOR 2C"/>
    <property type="match status" value="1"/>
</dbReference>
<evidence type="ECO:0000313" key="3">
    <source>
        <dbReference type="EMBL" id="KAF0689009.1"/>
    </source>
</evidence>
<dbReference type="Pfam" id="PF02170">
    <property type="entry name" value="PAZ"/>
    <property type="match status" value="1"/>
</dbReference>
<dbReference type="PROSITE" id="PS50821">
    <property type="entry name" value="PAZ"/>
    <property type="match status" value="1"/>
</dbReference>
<dbReference type="EMBL" id="VJMH01006531">
    <property type="protein sequence ID" value="KAF0689009.1"/>
    <property type="molecule type" value="Genomic_DNA"/>
</dbReference>
<feature type="compositionally biased region" description="Gly residues" evidence="1">
    <location>
        <begin position="1"/>
        <end position="62"/>
    </location>
</feature>
<sequence>MNKNSGGGRGNYGSGDGGRGGGGRGGGRGIYDGGRGSGGRGDGGRGGGGGRGFSVGGRGGRGGGRDGGGRGGDGGRGSAPAVTIPLTPPPAPVKSTLLKPLVDMQYPARPGFGTAGRRVTLWANHFAVTLKQNQGDVYHYDAAIAPEGKPPSETMPPKDLCSDVLQLLLTNLKTLVPDCAVVGDGRRNLYSCKLLPFDSRIFQVQRPKGGKTETFDVHVTAATPVAVRLESLRELFAGRLNYTPYDAIQALDIAMRYSASTRFTTVGRNFFNNTGALSLGEGAELWFGYHQSLRPTQSQLTLNIDMAATAFVEAMPALDYLVETCRLQDVPASLNKTQVADANKSFRGVKITVTHRGTVDRQYRVNGLKRSAKETMMEVDGGGRMNIADYFAQNYRPLRSPTLPLLHVGSPSNTIYMPME</sequence>
<evidence type="ECO:0000256" key="1">
    <source>
        <dbReference type="SAM" id="MobiDB-lite"/>
    </source>
</evidence>
<dbReference type="InterPro" id="IPR036085">
    <property type="entry name" value="PAZ_dom_sf"/>
</dbReference>
<dbReference type="Gene3D" id="2.170.260.10">
    <property type="entry name" value="paz domain"/>
    <property type="match status" value="1"/>
</dbReference>
<dbReference type="InterPro" id="IPR003100">
    <property type="entry name" value="PAZ_dom"/>
</dbReference>
<name>A0A6A4Y0L7_9STRA</name>
<feature type="non-terminal residue" evidence="3">
    <location>
        <position position="420"/>
    </location>
</feature>
<dbReference type="InterPro" id="IPR032474">
    <property type="entry name" value="Argonaute_N"/>
</dbReference>
<dbReference type="CDD" id="cd02846">
    <property type="entry name" value="PAZ_argonaute_like"/>
    <property type="match status" value="1"/>
</dbReference>
<dbReference type="AlphaFoldDB" id="A0A6A4Y0L7"/>
<organism evidence="3">
    <name type="scientific">Aphanomyces stellatus</name>
    <dbReference type="NCBI Taxonomy" id="120398"/>
    <lineage>
        <taxon>Eukaryota</taxon>
        <taxon>Sar</taxon>
        <taxon>Stramenopiles</taxon>
        <taxon>Oomycota</taxon>
        <taxon>Saprolegniomycetes</taxon>
        <taxon>Saprolegniales</taxon>
        <taxon>Verrucalvaceae</taxon>
        <taxon>Aphanomyces</taxon>
    </lineage>
</organism>
<dbReference type="GO" id="GO:0003723">
    <property type="term" value="F:RNA binding"/>
    <property type="evidence" value="ECO:0007669"/>
    <property type="project" value="InterPro"/>
</dbReference>
<proteinExistence type="predicted"/>
<comment type="caution">
    <text evidence="3">The sequence shown here is derived from an EMBL/GenBank/DDBJ whole genome shotgun (WGS) entry which is preliminary data.</text>
</comment>
<protein>
    <recommendedName>
        <fullName evidence="2">PAZ domain-containing protein</fullName>
    </recommendedName>
</protein>
<dbReference type="OrthoDB" id="10252740at2759"/>
<dbReference type="InterPro" id="IPR014811">
    <property type="entry name" value="ArgoL1"/>
</dbReference>
<dbReference type="SUPFAM" id="SSF101690">
    <property type="entry name" value="PAZ domain"/>
    <property type="match status" value="1"/>
</dbReference>
<feature type="region of interest" description="Disordered" evidence="1">
    <location>
        <begin position="1"/>
        <end position="91"/>
    </location>
</feature>
<evidence type="ECO:0000259" key="2">
    <source>
        <dbReference type="PROSITE" id="PS50821"/>
    </source>
</evidence>
<dbReference type="Pfam" id="PF08699">
    <property type="entry name" value="ArgoL1"/>
    <property type="match status" value="1"/>
</dbReference>
<reference evidence="3" key="1">
    <citation type="submission" date="2019-06" db="EMBL/GenBank/DDBJ databases">
        <title>Genomics analysis of Aphanomyces spp. identifies a new class of oomycete effector associated with host adaptation.</title>
        <authorList>
            <person name="Gaulin E."/>
        </authorList>
    </citation>
    <scope>NUCLEOTIDE SEQUENCE</scope>
    <source>
        <strain evidence="3">CBS 578.67</strain>
    </source>
</reference>
<accession>A0A6A4Y0L7</accession>